<reference evidence="3" key="1">
    <citation type="submission" date="2014-09" db="EMBL/GenBank/DDBJ databases">
        <authorList>
            <person name="Magalhaes I.L.F."/>
            <person name="Oliveira U."/>
            <person name="Santos F.R."/>
            <person name="Vidigal T.H.D.A."/>
            <person name="Brescovit A.D."/>
            <person name="Santos A.J."/>
        </authorList>
    </citation>
    <scope>NUCLEOTIDE SEQUENCE</scope>
    <source>
        <tissue evidence="3">Shoot tissue taken approximately 20 cm above the soil surface</tissue>
    </source>
</reference>
<sequence>MWELFILTGVASTLSLLIALIIYFYKERQSSARIMQEYTEPRQENGTDGENNEHEGAEGGRVEEIIQPGAGIEGNGQLVHPHGMEHISDKSPPIGTIMHNGSVVIHRTERTAGLQTESI</sequence>
<feature type="compositionally biased region" description="Basic and acidic residues" evidence="1">
    <location>
        <begin position="39"/>
        <end position="58"/>
    </location>
</feature>
<accession>A0A0A9AU58</accession>
<dbReference type="AlphaFoldDB" id="A0A0A9AU58"/>
<keyword evidence="2" id="KW-0472">Membrane</keyword>
<dbReference type="EMBL" id="GBRH01243264">
    <property type="protein sequence ID" value="JAD54631.1"/>
    <property type="molecule type" value="Transcribed_RNA"/>
</dbReference>
<organism evidence="3">
    <name type="scientific">Arundo donax</name>
    <name type="common">Giant reed</name>
    <name type="synonym">Donax arundinaceus</name>
    <dbReference type="NCBI Taxonomy" id="35708"/>
    <lineage>
        <taxon>Eukaryota</taxon>
        <taxon>Viridiplantae</taxon>
        <taxon>Streptophyta</taxon>
        <taxon>Embryophyta</taxon>
        <taxon>Tracheophyta</taxon>
        <taxon>Spermatophyta</taxon>
        <taxon>Magnoliopsida</taxon>
        <taxon>Liliopsida</taxon>
        <taxon>Poales</taxon>
        <taxon>Poaceae</taxon>
        <taxon>PACMAD clade</taxon>
        <taxon>Arundinoideae</taxon>
        <taxon>Arundineae</taxon>
        <taxon>Arundo</taxon>
    </lineage>
</organism>
<name>A0A0A9AU58_ARUDO</name>
<evidence type="ECO:0000256" key="2">
    <source>
        <dbReference type="SAM" id="Phobius"/>
    </source>
</evidence>
<evidence type="ECO:0000256" key="1">
    <source>
        <dbReference type="SAM" id="MobiDB-lite"/>
    </source>
</evidence>
<keyword evidence="2" id="KW-1133">Transmembrane helix</keyword>
<feature type="transmembrane region" description="Helical" evidence="2">
    <location>
        <begin position="6"/>
        <end position="25"/>
    </location>
</feature>
<evidence type="ECO:0000313" key="3">
    <source>
        <dbReference type="EMBL" id="JAD54631.1"/>
    </source>
</evidence>
<proteinExistence type="predicted"/>
<feature type="region of interest" description="Disordered" evidence="1">
    <location>
        <begin position="36"/>
        <end position="58"/>
    </location>
</feature>
<keyword evidence="2" id="KW-0812">Transmembrane</keyword>
<feature type="region of interest" description="Disordered" evidence="1">
    <location>
        <begin position="71"/>
        <end position="95"/>
    </location>
</feature>
<reference evidence="3" key="2">
    <citation type="journal article" date="2015" name="Data Brief">
        <title>Shoot transcriptome of the giant reed, Arundo donax.</title>
        <authorList>
            <person name="Barrero R.A."/>
            <person name="Guerrero F.D."/>
            <person name="Moolhuijzen P."/>
            <person name="Goolsby J.A."/>
            <person name="Tidwell J."/>
            <person name="Bellgard S.E."/>
            <person name="Bellgard M.I."/>
        </authorList>
    </citation>
    <scope>NUCLEOTIDE SEQUENCE</scope>
    <source>
        <tissue evidence="3">Shoot tissue taken approximately 20 cm above the soil surface</tissue>
    </source>
</reference>
<protein>
    <submittedName>
        <fullName evidence="3">Uncharacterized protein</fullName>
    </submittedName>
</protein>